<evidence type="ECO:0000313" key="1">
    <source>
        <dbReference type="EMBL" id="PJJ56124.1"/>
    </source>
</evidence>
<protein>
    <submittedName>
        <fullName evidence="1">SnoaL-like protein</fullName>
    </submittedName>
</protein>
<keyword evidence="2" id="KW-1185">Reference proteome</keyword>
<dbReference type="Gene3D" id="3.10.450.50">
    <property type="match status" value="1"/>
</dbReference>
<dbReference type="OrthoDB" id="7207122at2"/>
<dbReference type="InterPro" id="IPR032710">
    <property type="entry name" value="NTF2-like_dom_sf"/>
</dbReference>
<gene>
    <name evidence="1" type="ORF">CLV56_0328</name>
</gene>
<dbReference type="RefSeq" id="WP_100414285.1">
    <property type="nucleotide sequence ID" value="NZ_PGEZ01000001.1"/>
</dbReference>
<name>A0A2M9BE08_9ACTN</name>
<dbReference type="AlphaFoldDB" id="A0A2M9BE08"/>
<sequence>MTEAVIERPDPAGIAQAEALARRWLPAFLAGRRAPEDVYADAVSTWHNTGEWEAAIERTPSRARRVADGADLRVEDVRVRIFDGGWVVQSRTVGTNPEGEPVRIASCLVVTVRDGRIARFEEYADSRATDALFAAGG</sequence>
<dbReference type="EMBL" id="PGEZ01000001">
    <property type="protein sequence ID" value="PJJ56124.1"/>
    <property type="molecule type" value="Genomic_DNA"/>
</dbReference>
<evidence type="ECO:0000313" key="2">
    <source>
        <dbReference type="Proteomes" id="UP000230842"/>
    </source>
</evidence>
<dbReference type="Proteomes" id="UP000230842">
    <property type="component" value="Unassembled WGS sequence"/>
</dbReference>
<accession>A0A2M9BE08</accession>
<proteinExistence type="predicted"/>
<comment type="caution">
    <text evidence="1">The sequence shown here is derived from an EMBL/GenBank/DDBJ whole genome shotgun (WGS) entry which is preliminary data.</text>
</comment>
<dbReference type="SUPFAM" id="SSF54427">
    <property type="entry name" value="NTF2-like"/>
    <property type="match status" value="1"/>
</dbReference>
<organism evidence="1 2">
    <name type="scientific">Mumia flava</name>
    <dbReference type="NCBI Taxonomy" id="1348852"/>
    <lineage>
        <taxon>Bacteria</taxon>
        <taxon>Bacillati</taxon>
        <taxon>Actinomycetota</taxon>
        <taxon>Actinomycetes</taxon>
        <taxon>Propionibacteriales</taxon>
        <taxon>Nocardioidaceae</taxon>
        <taxon>Mumia</taxon>
    </lineage>
</organism>
<reference evidence="1 2" key="1">
    <citation type="submission" date="2017-11" db="EMBL/GenBank/DDBJ databases">
        <title>Genomic Encyclopedia of Archaeal and Bacterial Type Strains, Phase II (KMG-II): From Individual Species to Whole Genera.</title>
        <authorList>
            <person name="Goeker M."/>
        </authorList>
    </citation>
    <scope>NUCLEOTIDE SEQUENCE [LARGE SCALE GENOMIC DNA]</scope>
    <source>
        <strain evidence="1 2">DSM 27763</strain>
    </source>
</reference>